<dbReference type="AlphaFoldDB" id="A0A9W6SH90"/>
<evidence type="ECO:0000256" key="1">
    <source>
        <dbReference type="SAM" id="MobiDB-lite"/>
    </source>
</evidence>
<feature type="compositionally biased region" description="Basic and acidic residues" evidence="1">
    <location>
        <begin position="14"/>
        <end position="23"/>
    </location>
</feature>
<name>A0A9W6SH90_9ACTN</name>
<evidence type="ECO:0000313" key="2">
    <source>
        <dbReference type="EMBL" id="GLZ77095.1"/>
    </source>
</evidence>
<comment type="caution">
    <text evidence="2">The sequence shown here is derived from an EMBL/GenBank/DDBJ whole genome shotgun (WGS) entry which is preliminary data.</text>
</comment>
<proteinExistence type="predicted"/>
<keyword evidence="3" id="KW-1185">Reference proteome</keyword>
<evidence type="ECO:0000313" key="3">
    <source>
        <dbReference type="Proteomes" id="UP001165079"/>
    </source>
</evidence>
<dbReference type="Proteomes" id="UP001165079">
    <property type="component" value="Unassembled WGS sequence"/>
</dbReference>
<accession>A0A9W6SH90</accession>
<organism evidence="2 3">
    <name type="scientific">Actinorhabdospora filicis</name>
    <dbReference type="NCBI Taxonomy" id="1785913"/>
    <lineage>
        <taxon>Bacteria</taxon>
        <taxon>Bacillati</taxon>
        <taxon>Actinomycetota</taxon>
        <taxon>Actinomycetes</taxon>
        <taxon>Micromonosporales</taxon>
        <taxon>Micromonosporaceae</taxon>
        <taxon>Actinorhabdospora</taxon>
    </lineage>
</organism>
<reference evidence="2" key="1">
    <citation type="submission" date="2023-03" db="EMBL/GenBank/DDBJ databases">
        <title>Actinorhabdospora filicis NBRC 111898.</title>
        <authorList>
            <person name="Ichikawa N."/>
            <person name="Sato H."/>
            <person name="Tonouchi N."/>
        </authorList>
    </citation>
    <scope>NUCLEOTIDE SEQUENCE</scope>
    <source>
        <strain evidence="2">NBRC 111898</strain>
    </source>
</reference>
<dbReference type="RefSeq" id="WP_285662228.1">
    <property type="nucleotide sequence ID" value="NZ_BSTX01000001.1"/>
</dbReference>
<feature type="region of interest" description="Disordered" evidence="1">
    <location>
        <begin position="1"/>
        <end position="36"/>
    </location>
</feature>
<dbReference type="EMBL" id="BSTX01000001">
    <property type="protein sequence ID" value="GLZ77095.1"/>
    <property type="molecule type" value="Genomic_DNA"/>
</dbReference>
<sequence>MTDSAPRTAALADVRAERARQDELWGEQNHVDGTGMKRHQEALEATRDITDRSAEVGTLTWAEILSEEVAEALAEHDPVKLRAELIQVAAVAVAWVEAIDRRTNGRR</sequence>
<gene>
    <name evidence="2" type="ORF">Afil01_19020</name>
</gene>
<protein>
    <submittedName>
        <fullName evidence="2">Uncharacterized protein</fullName>
    </submittedName>
</protein>